<evidence type="ECO:0000313" key="2">
    <source>
        <dbReference type="EMBL" id="PNS15197.1"/>
    </source>
</evidence>
<keyword evidence="3" id="KW-1185">Reference proteome</keyword>
<feature type="compositionally biased region" description="Polar residues" evidence="1">
    <location>
        <begin position="14"/>
        <end position="34"/>
    </location>
</feature>
<gene>
    <name evidence="2" type="ORF">CAC42_8198</name>
</gene>
<protein>
    <submittedName>
        <fullName evidence="2">Protein sum2</fullName>
    </submittedName>
</protein>
<accession>A0A2K1QJ85</accession>
<feature type="compositionally biased region" description="Low complexity" evidence="1">
    <location>
        <begin position="75"/>
        <end position="91"/>
    </location>
</feature>
<dbReference type="OrthoDB" id="3260716at2759"/>
<dbReference type="EMBL" id="NKHZ01000080">
    <property type="protein sequence ID" value="PNS15197.1"/>
    <property type="molecule type" value="Genomic_DNA"/>
</dbReference>
<evidence type="ECO:0000313" key="3">
    <source>
        <dbReference type="Proteomes" id="UP000243797"/>
    </source>
</evidence>
<feature type="compositionally biased region" description="Basic and acidic residues" evidence="1">
    <location>
        <begin position="141"/>
        <end position="160"/>
    </location>
</feature>
<dbReference type="AlphaFoldDB" id="A0A2K1QJ85"/>
<dbReference type="Proteomes" id="UP000243797">
    <property type="component" value="Unassembled WGS sequence"/>
</dbReference>
<sequence length="180" mass="17840">MSASINDAASANSQGTSGQFHSSVPGSEPLTTHGHQPGRINSEADAAPEFHATTLPAGTAPPSRTFKPDNTSEVEGTGATSGQTTTSASETIVGATSGDVHTGLGHPGSGQSSKELHDGSKGRSGPEGVGTSGLASANNVDARDPKFADQRGLGKEEVKGAGKGMLGGAPANEQVNETAH</sequence>
<feature type="region of interest" description="Disordered" evidence="1">
    <location>
        <begin position="1"/>
        <end position="180"/>
    </location>
</feature>
<comment type="caution">
    <text evidence="2">The sequence shown here is derived from an EMBL/GenBank/DDBJ whole genome shotgun (WGS) entry which is preliminary data.</text>
</comment>
<reference evidence="2 3" key="1">
    <citation type="submission" date="2017-06" db="EMBL/GenBank/DDBJ databases">
        <title>Draft genome sequence of a variant of Elsinoe murrayae.</title>
        <authorList>
            <person name="Cheng Q."/>
        </authorList>
    </citation>
    <scope>NUCLEOTIDE SEQUENCE [LARGE SCALE GENOMIC DNA]</scope>
    <source>
        <strain evidence="2 3">CQ-2017a</strain>
    </source>
</reference>
<name>A0A2K1QJ85_9PEZI</name>
<organism evidence="2 3">
    <name type="scientific">Sphaceloma murrayae</name>
    <dbReference type="NCBI Taxonomy" id="2082308"/>
    <lineage>
        <taxon>Eukaryota</taxon>
        <taxon>Fungi</taxon>
        <taxon>Dikarya</taxon>
        <taxon>Ascomycota</taxon>
        <taxon>Pezizomycotina</taxon>
        <taxon>Dothideomycetes</taxon>
        <taxon>Dothideomycetidae</taxon>
        <taxon>Myriangiales</taxon>
        <taxon>Elsinoaceae</taxon>
        <taxon>Sphaceloma</taxon>
    </lineage>
</organism>
<evidence type="ECO:0000256" key="1">
    <source>
        <dbReference type="SAM" id="MobiDB-lite"/>
    </source>
</evidence>
<dbReference type="InParanoid" id="A0A2K1QJ85"/>
<feature type="compositionally biased region" description="Low complexity" evidence="1">
    <location>
        <begin position="1"/>
        <end position="13"/>
    </location>
</feature>
<proteinExistence type="predicted"/>